<dbReference type="Proteomes" id="UP001217610">
    <property type="component" value="Unassembled WGS sequence"/>
</dbReference>
<dbReference type="EMBL" id="JAMDGR010000002">
    <property type="protein sequence ID" value="MDD1147991.1"/>
    <property type="molecule type" value="Genomic_DNA"/>
</dbReference>
<organism evidence="1 2">
    <name type="scientific">Pseudomonas idahonensis</name>
    <dbReference type="NCBI Taxonomy" id="2942628"/>
    <lineage>
        <taxon>Bacteria</taxon>
        <taxon>Pseudomonadati</taxon>
        <taxon>Pseudomonadota</taxon>
        <taxon>Gammaproteobacteria</taxon>
        <taxon>Pseudomonadales</taxon>
        <taxon>Pseudomonadaceae</taxon>
        <taxon>Pseudomonas</taxon>
    </lineage>
</organism>
<accession>A0ABT5Q1D6</accession>
<gene>
    <name evidence="1" type="ORF">M5G25_06835</name>
</gene>
<reference evidence="1 2" key="1">
    <citation type="submission" date="2022-05" db="EMBL/GenBank/DDBJ databases">
        <title>Novel Pseudomonas spp. Isolated from a Rainbow Trout Aquaculture Facility.</title>
        <authorList>
            <person name="Testerman T."/>
            <person name="Graf J."/>
        </authorList>
    </citation>
    <scope>NUCLEOTIDE SEQUENCE [LARGE SCALE GENOMIC DNA]</scope>
    <source>
        <strain evidence="1 2">ID357</strain>
    </source>
</reference>
<name>A0ABT5Q1D6_9PSED</name>
<comment type="caution">
    <text evidence="1">The sequence shown here is derived from an EMBL/GenBank/DDBJ whole genome shotgun (WGS) entry which is preliminary data.</text>
</comment>
<keyword evidence="2" id="KW-1185">Reference proteome</keyword>
<proteinExistence type="predicted"/>
<protein>
    <submittedName>
        <fullName evidence="1">Uncharacterized protein</fullName>
    </submittedName>
</protein>
<sequence length="133" mass="14722">MDKTYTAAMMSFTEIVTLQKRACCAPESPKGQRQMAASELKKAQSANIFVVDPTLGVRPSDRILATVCNQWLTQICEKLRDFCRNLPVLRQVLLQLNKMPSSALAGTNGLCWPDSRGILPSAFFFVPGKESLN</sequence>
<evidence type="ECO:0000313" key="1">
    <source>
        <dbReference type="EMBL" id="MDD1147991.1"/>
    </source>
</evidence>
<dbReference type="RefSeq" id="WP_180988409.1">
    <property type="nucleotide sequence ID" value="NZ_JAMDGR010000002.1"/>
</dbReference>
<evidence type="ECO:0000313" key="2">
    <source>
        <dbReference type="Proteomes" id="UP001217610"/>
    </source>
</evidence>